<reference evidence="1 2" key="1">
    <citation type="submission" date="2018-07" db="EMBL/GenBank/DDBJ databases">
        <title>Genome assembly of strain KB82.</title>
        <authorList>
            <person name="Kukolya J."/>
            <person name="Horvath B."/>
            <person name="Nagy I."/>
            <person name="Toth A."/>
        </authorList>
    </citation>
    <scope>NUCLEOTIDE SEQUENCE [LARGE SCALE GENOMIC DNA]</scope>
    <source>
        <strain evidence="1 2">Kb82</strain>
    </source>
</reference>
<comment type="caution">
    <text evidence="1">The sequence shown here is derived from an EMBL/GenBank/DDBJ whole genome shotgun (WGS) entry which is preliminary data.</text>
</comment>
<keyword evidence="2" id="KW-1185">Reference proteome</keyword>
<protein>
    <recommendedName>
        <fullName evidence="3">Class I SAM-dependent methyltransferase</fullName>
    </recommendedName>
</protein>
<evidence type="ECO:0008006" key="3">
    <source>
        <dbReference type="Google" id="ProtNLM"/>
    </source>
</evidence>
<dbReference type="EMBL" id="PRDM01000006">
    <property type="protein sequence ID" value="MBE8727777.1"/>
    <property type="molecule type" value="Genomic_DNA"/>
</dbReference>
<evidence type="ECO:0000313" key="1">
    <source>
        <dbReference type="EMBL" id="MBE8727777.1"/>
    </source>
</evidence>
<gene>
    <name evidence="1" type="ORF">C4F50_22910</name>
</gene>
<accession>A0ABR9TSZ8</accession>
<name>A0ABR9TSZ8_9FLAO</name>
<dbReference type="RefSeq" id="WP_194140908.1">
    <property type="nucleotide sequence ID" value="NZ_PRDM01000006.1"/>
</dbReference>
<sequence>MIQKIKNIFRGKQNLQKEIILQNKELEWAHIYHDSIRGKKWLEELPLNIGRWAGNYSFFYVLNRVLNDYKPKSILEFGLGESSKFVMSFIDNTLFETKHIIIEQNEKWKDAFKLNNKVSNNTLIKVCPLEKIEVKGYKTNSYKNLDSEIQEKFDLYIVDGPFGSERFSRYDIVKLAENFKLNDEFIILLDDFNRLGEQDTAKELLQILKEKNIKIYTETYIGIKTVLVIVTEKYRYASSL</sequence>
<evidence type="ECO:0000313" key="2">
    <source>
        <dbReference type="Proteomes" id="UP000640614"/>
    </source>
</evidence>
<proteinExistence type="predicted"/>
<dbReference type="InterPro" id="IPR029063">
    <property type="entry name" value="SAM-dependent_MTases_sf"/>
</dbReference>
<dbReference type="Proteomes" id="UP000640614">
    <property type="component" value="Unassembled WGS sequence"/>
</dbReference>
<dbReference type="Gene3D" id="3.40.50.150">
    <property type="entry name" value="Vaccinia Virus protein VP39"/>
    <property type="match status" value="1"/>
</dbReference>
<organism evidence="1 2">
    <name type="scientific">Flavobacterium hungaricum</name>
    <dbReference type="NCBI Taxonomy" id="2082725"/>
    <lineage>
        <taxon>Bacteria</taxon>
        <taxon>Pseudomonadati</taxon>
        <taxon>Bacteroidota</taxon>
        <taxon>Flavobacteriia</taxon>
        <taxon>Flavobacteriales</taxon>
        <taxon>Flavobacteriaceae</taxon>
        <taxon>Flavobacterium</taxon>
    </lineage>
</organism>